<dbReference type="Proteomes" id="UP000228380">
    <property type="component" value="Chromosome 14"/>
</dbReference>
<accession>A0A8B9ARI3</accession>
<evidence type="ECO:0000256" key="3">
    <source>
        <dbReference type="ARBA" id="ARBA00022833"/>
    </source>
</evidence>
<name>A0A8B9ARI3_PHODC</name>
<dbReference type="RefSeq" id="XP_038989391.1">
    <property type="nucleotide sequence ID" value="XM_039133463.1"/>
</dbReference>
<reference evidence="6" key="1">
    <citation type="journal article" date="2019" name="Nat. Commun.">
        <title>Genome-wide association mapping of date palm fruit traits.</title>
        <authorList>
            <person name="Hazzouri K.M."/>
            <person name="Gros-Balthazard M."/>
            <person name="Flowers J.M."/>
            <person name="Copetti D."/>
            <person name="Lemansour A."/>
            <person name="Lebrun M."/>
            <person name="Masmoudi K."/>
            <person name="Ferrand S."/>
            <person name="Dhar M.I."/>
            <person name="Fresquez Z.A."/>
            <person name="Rosas U."/>
            <person name="Zhang J."/>
            <person name="Talag J."/>
            <person name="Lee S."/>
            <person name="Kudrna D."/>
            <person name="Powell R.F."/>
            <person name="Leitch I.J."/>
            <person name="Krueger R.R."/>
            <person name="Wing R.A."/>
            <person name="Amiri K.M.A."/>
            <person name="Purugganan M.D."/>
        </authorList>
    </citation>
    <scope>NUCLEOTIDE SEQUENCE [LARGE SCALE GENOMIC DNA]</scope>
    <source>
        <strain evidence="6">cv. Khalas</strain>
    </source>
</reference>
<keyword evidence="2 4" id="KW-0863">Zinc-finger</keyword>
<evidence type="ECO:0000256" key="1">
    <source>
        <dbReference type="ARBA" id="ARBA00022723"/>
    </source>
</evidence>
<dbReference type="PANTHER" id="PTHR33680">
    <property type="entry name" value="OS07G0190500 PROTEIN"/>
    <property type="match status" value="1"/>
</dbReference>
<gene>
    <name evidence="7" type="primary">LOC103712377</name>
</gene>
<dbReference type="AlphaFoldDB" id="A0A8B9ARI3"/>
<evidence type="ECO:0000259" key="5">
    <source>
        <dbReference type="PROSITE" id="PS51999"/>
    </source>
</evidence>
<evidence type="ECO:0000256" key="4">
    <source>
        <dbReference type="PROSITE-ProRule" id="PRU01343"/>
    </source>
</evidence>
<evidence type="ECO:0000256" key="2">
    <source>
        <dbReference type="ARBA" id="ARBA00022771"/>
    </source>
</evidence>
<keyword evidence="1" id="KW-0479">Metal-binding</keyword>
<dbReference type="GeneID" id="103712377"/>
<reference evidence="7" key="2">
    <citation type="submission" date="2025-08" db="UniProtKB">
        <authorList>
            <consortium name="RefSeq"/>
        </authorList>
    </citation>
    <scope>IDENTIFICATION</scope>
    <source>
        <tissue evidence="7">Young leaves</tissue>
    </source>
</reference>
<sequence>METNPDRDFYSCPGISAYALTKILVLNHWKCDFFLWCDKASPKQQHGCNNPAKPDHQHGADESSYPICPCGAGRCRVFTMMDGDNAGCKYFACRIKKDQGASNHFQWVDSPAKLSGKTGILSR</sequence>
<dbReference type="OrthoDB" id="2425403at2759"/>
<proteinExistence type="predicted"/>
<dbReference type="InterPro" id="IPR010666">
    <property type="entry name" value="Znf_GRF"/>
</dbReference>
<dbReference type="GO" id="GO:0008270">
    <property type="term" value="F:zinc ion binding"/>
    <property type="evidence" value="ECO:0007669"/>
    <property type="project" value="UniProtKB-KW"/>
</dbReference>
<organism evidence="6 7">
    <name type="scientific">Phoenix dactylifera</name>
    <name type="common">Date palm</name>
    <dbReference type="NCBI Taxonomy" id="42345"/>
    <lineage>
        <taxon>Eukaryota</taxon>
        <taxon>Viridiplantae</taxon>
        <taxon>Streptophyta</taxon>
        <taxon>Embryophyta</taxon>
        <taxon>Tracheophyta</taxon>
        <taxon>Spermatophyta</taxon>
        <taxon>Magnoliopsida</taxon>
        <taxon>Liliopsida</taxon>
        <taxon>Arecaceae</taxon>
        <taxon>Coryphoideae</taxon>
        <taxon>Phoeniceae</taxon>
        <taxon>Phoenix</taxon>
    </lineage>
</organism>
<evidence type="ECO:0000313" key="7">
    <source>
        <dbReference type="RefSeq" id="XP_038989391.1"/>
    </source>
</evidence>
<evidence type="ECO:0000313" key="6">
    <source>
        <dbReference type="Proteomes" id="UP000228380"/>
    </source>
</evidence>
<protein>
    <submittedName>
        <fullName evidence="7">Uncharacterized protein LOC103712377 isoform X1</fullName>
    </submittedName>
</protein>
<dbReference type="PANTHER" id="PTHR33680:SF1">
    <property type="entry name" value="OS05G0489500 PROTEIN"/>
    <property type="match status" value="1"/>
</dbReference>
<dbReference type="Pfam" id="PF06839">
    <property type="entry name" value="Zn_ribbon_GRF"/>
    <property type="match status" value="1"/>
</dbReference>
<feature type="domain" description="GRF-type" evidence="5">
    <location>
        <begin position="68"/>
        <end position="111"/>
    </location>
</feature>
<dbReference type="PROSITE" id="PS51999">
    <property type="entry name" value="ZF_GRF"/>
    <property type="match status" value="1"/>
</dbReference>
<keyword evidence="6" id="KW-1185">Reference proteome</keyword>
<keyword evidence="3" id="KW-0862">Zinc</keyword>